<reference evidence="3 4" key="2">
    <citation type="submission" date="2019-03" db="EMBL/GenBank/DDBJ databases">
        <title>Draft Genome Sequences of Six Type Strains of the Genus Massilia.</title>
        <authorList>
            <person name="Miess H."/>
            <person name="Frediansyhah A."/>
            <person name="Gross H."/>
        </authorList>
    </citation>
    <scope>NUCLEOTIDE SEQUENCE [LARGE SCALE GENOMIC DNA]</scope>
    <source>
        <strain evidence="3 4">DSM 17505</strain>
    </source>
</reference>
<feature type="transmembrane region" description="Helical" evidence="1">
    <location>
        <begin position="76"/>
        <end position="94"/>
    </location>
</feature>
<dbReference type="Proteomes" id="UP000619512">
    <property type="component" value="Unassembled WGS sequence"/>
</dbReference>
<dbReference type="AlphaFoldDB" id="A0A4P7BGP5"/>
<feature type="transmembrane region" description="Helical" evidence="1">
    <location>
        <begin position="9"/>
        <end position="29"/>
    </location>
</feature>
<feature type="transmembrane region" description="Helical" evidence="1">
    <location>
        <begin position="100"/>
        <end position="119"/>
    </location>
</feature>
<gene>
    <name evidence="3" type="ORF">E1742_14310</name>
    <name evidence="2" type="ORF">GCM10007388_34940</name>
</gene>
<keyword evidence="1" id="KW-0472">Membrane</keyword>
<protein>
    <submittedName>
        <fullName evidence="2">Uncharacterized protein</fullName>
    </submittedName>
</protein>
<evidence type="ECO:0000256" key="1">
    <source>
        <dbReference type="SAM" id="Phobius"/>
    </source>
</evidence>
<dbReference type="RefSeq" id="WP_134385585.1">
    <property type="nucleotide sequence ID" value="NZ_BMWW01000006.1"/>
</dbReference>
<reference evidence="2" key="3">
    <citation type="submission" date="2022-12" db="EMBL/GenBank/DDBJ databases">
        <authorList>
            <person name="Sun Q."/>
            <person name="Kim S."/>
        </authorList>
    </citation>
    <scope>NUCLEOTIDE SEQUENCE</scope>
    <source>
        <strain evidence="2">KCTC 12344</strain>
    </source>
</reference>
<accession>A0A4P7BGP5</accession>
<dbReference type="EMBL" id="BMWW01000006">
    <property type="protein sequence ID" value="GGY98457.1"/>
    <property type="molecule type" value="Genomic_DNA"/>
</dbReference>
<proteinExistence type="predicted"/>
<dbReference type="OrthoDB" id="9554416at2"/>
<evidence type="ECO:0000313" key="4">
    <source>
        <dbReference type="Proteomes" id="UP000294359"/>
    </source>
</evidence>
<keyword evidence="1" id="KW-1133">Transmembrane helix</keyword>
<keyword evidence="4" id="KW-1185">Reference proteome</keyword>
<evidence type="ECO:0000313" key="5">
    <source>
        <dbReference type="Proteomes" id="UP000619512"/>
    </source>
</evidence>
<keyword evidence="1" id="KW-0812">Transmembrane</keyword>
<dbReference type="EMBL" id="CP038026">
    <property type="protein sequence ID" value="QBQ37217.1"/>
    <property type="molecule type" value="Genomic_DNA"/>
</dbReference>
<dbReference type="Proteomes" id="UP000294359">
    <property type="component" value="Chromosome"/>
</dbReference>
<organism evidence="2 5">
    <name type="scientific">Pseudoduganella plicata</name>
    <dbReference type="NCBI Taxonomy" id="321984"/>
    <lineage>
        <taxon>Bacteria</taxon>
        <taxon>Pseudomonadati</taxon>
        <taxon>Pseudomonadota</taxon>
        <taxon>Betaproteobacteria</taxon>
        <taxon>Burkholderiales</taxon>
        <taxon>Oxalobacteraceae</taxon>
        <taxon>Telluria group</taxon>
        <taxon>Pseudoduganella</taxon>
    </lineage>
</organism>
<evidence type="ECO:0000313" key="2">
    <source>
        <dbReference type="EMBL" id="GGY98457.1"/>
    </source>
</evidence>
<feature type="transmembrane region" description="Helical" evidence="1">
    <location>
        <begin position="35"/>
        <end position="55"/>
    </location>
</feature>
<reference evidence="2" key="1">
    <citation type="journal article" date="2014" name="Int. J. Syst. Evol. Microbiol.">
        <title>Complete genome sequence of Corynebacterium casei LMG S-19264T (=DSM 44701T), isolated from a smear-ripened cheese.</title>
        <authorList>
            <consortium name="US DOE Joint Genome Institute (JGI-PGF)"/>
            <person name="Walter F."/>
            <person name="Albersmeier A."/>
            <person name="Kalinowski J."/>
            <person name="Ruckert C."/>
        </authorList>
    </citation>
    <scope>NUCLEOTIDE SEQUENCE</scope>
    <source>
        <strain evidence="2">KCTC 12344</strain>
    </source>
</reference>
<evidence type="ECO:0000313" key="3">
    <source>
        <dbReference type="EMBL" id="QBQ37217.1"/>
    </source>
</evidence>
<name>A0A4P7BGP5_9BURK</name>
<sequence>MKTRTRYRLALYGAELLLIAALAGALAAWPQAEPLSLSIGALLLHLTTSIGMWPFEFRYSAIPPSDHVFGVRLTHLFTALIALGFLAMLSWIVAPSQKAWVTGLVLIALAVEGLVLHAAGRAA</sequence>